<feature type="domain" description="ALG11 mannosyltransferase N-terminal" evidence="14">
    <location>
        <begin position="112"/>
        <end position="301"/>
    </location>
</feature>
<keyword evidence="6 12" id="KW-0808">Transferase</keyword>
<dbReference type="InterPro" id="IPR031814">
    <property type="entry name" value="ALG11_N"/>
</dbReference>
<evidence type="ECO:0000256" key="4">
    <source>
        <dbReference type="ARBA" id="ARBA00022018"/>
    </source>
</evidence>
<evidence type="ECO:0000256" key="3">
    <source>
        <dbReference type="ARBA" id="ARBA00012645"/>
    </source>
</evidence>
<evidence type="ECO:0000256" key="12">
    <source>
        <dbReference type="RuleBase" id="RU367051"/>
    </source>
</evidence>
<dbReference type="CDD" id="cd03806">
    <property type="entry name" value="GT4_ALG11-like"/>
    <property type="match status" value="1"/>
</dbReference>
<evidence type="ECO:0000256" key="6">
    <source>
        <dbReference type="ARBA" id="ARBA00022679"/>
    </source>
</evidence>
<keyword evidence="16" id="KW-1185">Reference proteome</keyword>
<organism evidence="15 16">
    <name type="scientific">Huiozyma naganishii (strain ATCC MYA-139 / BCRC 22969 / CBS 8797 / KCTC 17520 / NBRC 10181 / NCYC 3082 / Yp74L-3)</name>
    <name type="common">Yeast</name>
    <name type="synonym">Kazachstania naganishii</name>
    <dbReference type="NCBI Taxonomy" id="1071383"/>
    <lineage>
        <taxon>Eukaryota</taxon>
        <taxon>Fungi</taxon>
        <taxon>Dikarya</taxon>
        <taxon>Ascomycota</taxon>
        <taxon>Saccharomycotina</taxon>
        <taxon>Saccharomycetes</taxon>
        <taxon>Saccharomycetales</taxon>
        <taxon>Saccharomycetaceae</taxon>
        <taxon>Huiozyma</taxon>
    </lineage>
</organism>
<keyword evidence="10 12" id="KW-0472">Membrane</keyword>
<dbReference type="InterPro" id="IPR001296">
    <property type="entry name" value="Glyco_trans_1"/>
</dbReference>
<evidence type="ECO:0000256" key="10">
    <source>
        <dbReference type="ARBA" id="ARBA00023136"/>
    </source>
</evidence>
<dbReference type="STRING" id="1071383.J7S9P9"/>
<evidence type="ECO:0000256" key="1">
    <source>
        <dbReference type="ARBA" id="ARBA00004389"/>
    </source>
</evidence>
<feature type="transmembrane region" description="Helical" evidence="12">
    <location>
        <begin position="225"/>
        <end position="246"/>
    </location>
</feature>
<protein>
    <recommendedName>
        <fullName evidence="4 12">GDP-Man:Man(3)GlcNAc(2)-PP-Dol alpha-1,2-mannosyltransferase</fullName>
        <ecNumber evidence="3 12">2.4.1.131</ecNumber>
    </recommendedName>
</protein>
<dbReference type="UniPathway" id="UPA00378"/>
<dbReference type="Gene3D" id="3.40.50.2000">
    <property type="entry name" value="Glycogen Phosphorylase B"/>
    <property type="match status" value="1"/>
</dbReference>
<evidence type="ECO:0000313" key="16">
    <source>
        <dbReference type="Proteomes" id="UP000006310"/>
    </source>
</evidence>
<keyword evidence="7 12" id="KW-0812">Transmembrane</keyword>
<dbReference type="OrthoDB" id="2276068at2759"/>
<dbReference type="GO" id="GO:0005789">
    <property type="term" value="C:endoplasmic reticulum membrane"/>
    <property type="evidence" value="ECO:0007669"/>
    <property type="project" value="UniProtKB-SubCell"/>
</dbReference>
<dbReference type="EC" id="2.4.1.131" evidence="3 12"/>
<sequence length="533" mass="60339">MVLAAVIATLQAWLAACISWWYAGLRREYGDSANIEHMERTLLKELLRGKQHIKFSELGNDEGYVRAVLIRHCAHDVSLYGGECIPTDDTERAKLVSHLQARIQGTQDDNVLFGFFHPFCNAGGGGEKVLWKAVQTTLDHDPRNVAIVYTGDTDVTGPQILTSVVQRFDYTLPRNRIVFVFLKGRDAVDAKNHPRLTLLFQGIGSCKLAHEALSRCKPDVWCDTMGYPLAYLLVFAMIHVPIVTYTHYPLIQQDMLNSQGLSTAKKMYWSLLMGFYMGMAQFVTVCTTNSTWTNRHMTQIWHAMRETPQVIYPPCSTEKLVEQVTPAEQRANTAVVLAQFRPEKRHRLILDQYAMYADTVEDPTSRITLTFIGSTRSQEDRDYVQQLIEYAREVLHLPARDVRFLTDCSYDEVKEQLGKATYGINAMWNEHFGIAVVEYIAAGLIPLVHASAGPLLDIVSPQVGFFFVDKFDRDYTQERGTQYGTLAAAFKSASQLSAQDKHTRSTMGVHDAVTKFSDQTFETQWIEKVLQAL</sequence>
<feature type="domain" description="Glycosyl transferase family 1" evidence="13">
    <location>
        <begin position="325"/>
        <end position="470"/>
    </location>
</feature>
<dbReference type="PANTHER" id="PTHR45919:SF1">
    <property type="entry name" value="GDP-MAN:MAN(3)GLCNAC(2)-PP-DOL ALPHA-1,2-MANNOSYLTRANSFERASE"/>
    <property type="match status" value="1"/>
</dbReference>
<comment type="function">
    <text evidence="12">GDP-Man:Man(3)GlcNAc(2)-PP-Dol alpha-1,2-mannosyltransferase that operates in the biosynthetic pathway of dolichol-linked oligosaccharides, the glycan precursors employed in protein asparagine (N)-glycosylation. The assembly of dolichol-linked oligosaccharides begins on the cytosolic side of the endoplasmic reticulum membrane and finishes in its lumen. The sequential addition of sugars to dolichol pyrophosphate produces dolichol-linked oligosaccharides containing fourteen sugars, including two GlcNAcs, nine mannoses and three glucoses. Once assembled, the oligosaccharide is transferred from the lipid to nascent proteins by oligosaccharyltransferases. Catalyzes, on the cytoplasmic face of the endoplasmic reticulum, the addition of the fourth and fifth mannose residues to the dolichol-linked oligosaccharide chain, to produce Man(5)GlcNAc(2)-PP-dolichol core oligosaccharide.</text>
</comment>
<keyword evidence="8 12" id="KW-0256">Endoplasmic reticulum</keyword>
<dbReference type="OMA" id="ARLYGWV"/>
<dbReference type="InterPro" id="IPR038013">
    <property type="entry name" value="ALG11"/>
</dbReference>
<keyword evidence="9 12" id="KW-1133">Transmembrane helix</keyword>
<feature type="transmembrane region" description="Helical" evidence="12">
    <location>
        <begin position="267"/>
        <end position="285"/>
    </location>
</feature>
<dbReference type="AlphaFoldDB" id="J7S9P9"/>
<dbReference type="GeneID" id="34527363"/>
<proteinExistence type="inferred from homology"/>
<evidence type="ECO:0000256" key="9">
    <source>
        <dbReference type="ARBA" id="ARBA00022989"/>
    </source>
</evidence>
<dbReference type="Pfam" id="PF00534">
    <property type="entry name" value="Glycos_transf_1"/>
    <property type="match status" value="1"/>
</dbReference>
<dbReference type="Pfam" id="PF15924">
    <property type="entry name" value="ALG11_N"/>
    <property type="match status" value="1"/>
</dbReference>
<dbReference type="EMBL" id="HE978321">
    <property type="protein sequence ID" value="CCK71631.1"/>
    <property type="molecule type" value="Genomic_DNA"/>
</dbReference>
<evidence type="ECO:0000259" key="14">
    <source>
        <dbReference type="Pfam" id="PF15924"/>
    </source>
</evidence>
<dbReference type="SUPFAM" id="SSF53756">
    <property type="entry name" value="UDP-Glycosyltransferase/glycogen phosphorylase"/>
    <property type="match status" value="1"/>
</dbReference>
<reference evidence="16" key="2">
    <citation type="submission" date="2012-08" db="EMBL/GenBank/DDBJ databases">
        <title>Genome sequence of Kazachstania naganishii.</title>
        <authorList>
            <person name="Gordon J.L."/>
            <person name="Armisen D."/>
            <person name="Proux-Wera E."/>
            <person name="OhEigeartaigh S.S."/>
            <person name="Byrne K.P."/>
            <person name="Wolfe K.H."/>
        </authorList>
    </citation>
    <scope>NUCLEOTIDE SEQUENCE [LARGE SCALE GENOMIC DNA]</scope>
    <source>
        <strain evidence="16">ATCC MYA-139 / BCRC 22969 / CBS 8797 / CCRC 22969 / KCTC 17520 / NBRC 10181 / NCYC 3082</strain>
    </source>
</reference>
<comment type="pathway">
    <text evidence="2 12">Protein modification; protein glycosylation.</text>
</comment>
<evidence type="ECO:0000256" key="11">
    <source>
        <dbReference type="ARBA" id="ARBA00045065"/>
    </source>
</evidence>
<comment type="subcellular location">
    <subcellularLocation>
        <location evidence="1">Endoplasmic reticulum membrane</location>
        <topology evidence="1">Single-pass membrane protein</topology>
    </subcellularLocation>
</comment>
<dbReference type="HOGENOM" id="CLU_017896_1_1_1"/>
<comment type="similarity">
    <text evidence="12">Belongs to the glycosyltransferase group 1 family. Glycosyltransferase 4 subfamily.</text>
</comment>
<dbReference type="PANTHER" id="PTHR45919">
    <property type="entry name" value="GDP-MAN:MAN(3)GLCNAC(2)-PP-DOL ALPHA-1,2-MANNOSYLTRANSFERASE"/>
    <property type="match status" value="1"/>
</dbReference>
<evidence type="ECO:0000256" key="8">
    <source>
        <dbReference type="ARBA" id="ARBA00022824"/>
    </source>
</evidence>
<dbReference type="Proteomes" id="UP000006310">
    <property type="component" value="Chromosome 8"/>
</dbReference>
<evidence type="ECO:0000256" key="5">
    <source>
        <dbReference type="ARBA" id="ARBA00022676"/>
    </source>
</evidence>
<dbReference type="RefSeq" id="XP_022465876.1">
    <property type="nucleotide sequence ID" value="XM_022609484.1"/>
</dbReference>
<dbReference type="eggNOG" id="KOG1387">
    <property type="taxonomic scope" value="Eukaryota"/>
</dbReference>
<accession>J7S9P9</accession>
<evidence type="ECO:0000313" key="15">
    <source>
        <dbReference type="EMBL" id="CCK71631.1"/>
    </source>
</evidence>
<reference evidence="15 16" key="1">
    <citation type="journal article" date="2011" name="Proc. Natl. Acad. Sci. U.S.A.">
        <title>Evolutionary erosion of yeast sex chromosomes by mating-type switching accidents.</title>
        <authorList>
            <person name="Gordon J.L."/>
            <person name="Armisen D."/>
            <person name="Proux-Wera E."/>
            <person name="Oheigeartaigh S.S."/>
            <person name="Byrne K.P."/>
            <person name="Wolfe K.H."/>
        </authorList>
    </citation>
    <scope>NUCLEOTIDE SEQUENCE [LARGE SCALE GENOMIC DNA]</scope>
    <source>
        <strain evidence="16">ATCC MYA-139 / BCRC 22969 / CBS 8797 / CCRC 22969 / KCTC 17520 / NBRC 10181 / NCYC 3082</strain>
    </source>
</reference>
<dbReference type="KEGG" id="kng:KNAG_0H02170"/>
<keyword evidence="5 12" id="KW-0328">Glycosyltransferase</keyword>
<dbReference type="GO" id="GO:0004377">
    <property type="term" value="F:GDP-Man:Man(3)GlcNAc(2)-PP-Dol alpha-1,2-mannosyltransferase activity"/>
    <property type="evidence" value="ECO:0007669"/>
    <property type="project" value="UniProtKB-UniRule"/>
</dbReference>
<evidence type="ECO:0000256" key="2">
    <source>
        <dbReference type="ARBA" id="ARBA00004922"/>
    </source>
</evidence>
<dbReference type="GO" id="GO:0006488">
    <property type="term" value="P:dolichol-linked oligosaccharide biosynthetic process"/>
    <property type="evidence" value="ECO:0007669"/>
    <property type="project" value="EnsemblFungi"/>
</dbReference>
<gene>
    <name evidence="15" type="primary">KNAG0H02170</name>
    <name evidence="15" type="ordered locus">KNAG_0H02170</name>
</gene>
<evidence type="ECO:0000259" key="13">
    <source>
        <dbReference type="Pfam" id="PF00534"/>
    </source>
</evidence>
<name>J7S9P9_HUIN7</name>
<comment type="catalytic activity">
    <reaction evidence="11 12">
        <text>an alpha-D-Man-(1-&gt;3)-[alpha-D-Man-(1-&gt;6)]-beta-D-Man-(1-&gt;4)-beta-D-GlcNAc-(1-&gt;4)-alpha-D-GlcNAc-diphospho-di-trans,poly-cis-dolichol + 2 GDP-alpha-D-mannose = an alpha-D-Man-(1-&gt;2)-alpha-D-Man-(1-&gt;2)-alpha-D-Man-(1-&gt;3)-[alpha-D-Man-(1-&gt;6)]-beta-D-Man-(1-&gt;4)-beta-D-GlcNAc-(1-&gt;4)-alpha-D-GlcNAc-diphospho-di-trans,poly-cis-dolichol + 2 GDP + 2 H(+)</text>
        <dbReference type="Rhea" id="RHEA:29523"/>
        <dbReference type="Rhea" id="RHEA-COMP:19515"/>
        <dbReference type="Rhea" id="RHEA-COMP:19516"/>
        <dbReference type="ChEBI" id="CHEBI:15378"/>
        <dbReference type="ChEBI" id="CHEBI:57527"/>
        <dbReference type="ChEBI" id="CHEBI:58189"/>
        <dbReference type="ChEBI" id="CHEBI:132511"/>
        <dbReference type="ChEBI" id="CHEBI:132515"/>
        <dbReference type="EC" id="2.4.1.131"/>
    </reaction>
    <physiologicalReaction direction="left-to-right" evidence="11 12">
        <dbReference type="Rhea" id="RHEA:29524"/>
    </physiologicalReaction>
</comment>
<evidence type="ECO:0000256" key="7">
    <source>
        <dbReference type="ARBA" id="ARBA00022692"/>
    </source>
</evidence>